<feature type="transmembrane region" description="Helical" evidence="1">
    <location>
        <begin position="56"/>
        <end position="79"/>
    </location>
</feature>
<reference evidence="2 3" key="1">
    <citation type="submission" date="2015-11" db="EMBL/GenBank/DDBJ databases">
        <title>Bacillus caseinolyticus sp nov.</title>
        <authorList>
            <person name="Dastager S.G."/>
            <person name="Mawlankar R."/>
        </authorList>
    </citation>
    <scope>NUCLEOTIDE SEQUENCE [LARGE SCALE GENOMIC DNA]</scope>
    <source>
        <strain evidence="2 3">SGD-V-76</strain>
    </source>
</reference>
<keyword evidence="1" id="KW-0472">Membrane</keyword>
<evidence type="ECO:0000313" key="3">
    <source>
        <dbReference type="Proteomes" id="UP000053681"/>
    </source>
</evidence>
<evidence type="ECO:0000256" key="1">
    <source>
        <dbReference type="SAM" id="Phobius"/>
    </source>
</evidence>
<dbReference type="AlphaFoldDB" id="A0A0V8JIZ2"/>
<feature type="transmembrane region" description="Helical" evidence="1">
    <location>
        <begin position="200"/>
        <end position="220"/>
    </location>
</feature>
<accession>A0A0V8JIZ2</accession>
<gene>
    <name evidence="2" type="ORF">AS180_15335</name>
</gene>
<feature type="transmembrane region" description="Helical" evidence="1">
    <location>
        <begin position="274"/>
        <end position="297"/>
    </location>
</feature>
<feature type="transmembrane region" description="Helical" evidence="1">
    <location>
        <begin position="318"/>
        <end position="336"/>
    </location>
</feature>
<feature type="transmembrane region" description="Helical" evidence="1">
    <location>
        <begin position="368"/>
        <end position="392"/>
    </location>
</feature>
<dbReference type="Proteomes" id="UP000053681">
    <property type="component" value="Unassembled WGS sequence"/>
</dbReference>
<comment type="caution">
    <text evidence="2">The sequence shown here is derived from an EMBL/GenBank/DDBJ whole genome shotgun (WGS) entry which is preliminary data.</text>
</comment>
<keyword evidence="1" id="KW-1133">Transmembrane helix</keyword>
<dbReference type="RefSeq" id="WP_062687081.1">
    <property type="nucleotide sequence ID" value="NZ_KQ758671.1"/>
</dbReference>
<keyword evidence="1" id="KW-0812">Transmembrane</keyword>
<sequence length="478" mass="54672">MKYLIWPISLFIAEYLSINFPVYYGNRIQIYIFILFICLALLQSKGDIPKNIVNKNILAFIGIALIIQFASMMLSHYRIDIPQYNKSPIKTFIAFCSFAAAIMVHYVVVRLNVHGTNDIKKFLTGGWIALILSLVVCFIQLAYIFMPGPLDSLLRLFGSTVEARWGGQVANLSENSFYKLGSYVQTTSRINGLTEEASNLATQFFVIFVPFILASIKNNYNVFFKNYEKTSVLYVTLAMILVLMLMAKTTSGFLFAAVILLVLMKDLSQLKKLFLISSVVLATLLVLIFNFKSVYLVQTLNDFLLNKEGNSVSNRSGSMIALLIVSLKHFIFGIGWEYHTYFIFDNLPEWAKHNSEYFSFVKKKEYPIMSVLLGWTAQFGIIIVGLVIAYVIKTQKNFRKLSNQALELKLEDAQLTKVLCDASFYYLLFTLISALFLYVWYASVYLIIYFFFISIIYVTRKNITTYVSKGYEESNGKN</sequence>
<keyword evidence="3" id="KW-1185">Reference proteome</keyword>
<organism evidence="2 3">
    <name type="scientific">Priestia veravalensis</name>
    <dbReference type="NCBI Taxonomy" id="1414648"/>
    <lineage>
        <taxon>Bacteria</taxon>
        <taxon>Bacillati</taxon>
        <taxon>Bacillota</taxon>
        <taxon>Bacilli</taxon>
        <taxon>Bacillales</taxon>
        <taxon>Bacillaceae</taxon>
        <taxon>Priestia</taxon>
    </lineage>
</organism>
<feature type="transmembrane region" description="Helical" evidence="1">
    <location>
        <begin position="125"/>
        <end position="146"/>
    </location>
</feature>
<feature type="transmembrane region" description="Helical" evidence="1">
    <location>
        <begin position="232"/>
        <end position="262"/>
    </location>
</feature>
<feature type="transmembrane region" description="Helical" evidence="1">
    <location>
        <begin position="91"/>
        <end position="113"/>
    </location>
</feature>
<protein>
    <recommendedName>
        <fullName evidence="4">O-antigen polymerase</fullName>
    </recommendedName>
</protein>
<proteinExistence type="predicted"/>
<dbReference type="EMBL" id="LNQP01000056">
    <property type="protein sequence ID" value="KSU87028.1"/>
    <property type="molecule type" value="Genomic_DNA"/>
</dbReference>
<feature type="transmembrane region" description="Helical" evidence="1">
    <location>
        <begin position="28"/>
        <end position="44"/>
    </location>
</feature>
<feature type="transmembrane region" description="Helical" evidence="1">
    <location>
        <begin position="438"/>
        <end position="459"/>
    </location>
</feature>
<evidence type="ECO:0000313" key="2">
    <source>
        <dbReference type="EMBL" id="KSU87028.1"/>
    </source>
</evidence>
<name>A0A0V8JIZ2_9BACI</name>
<evidence type="ECO:0008006" key="4">
    <source>
        <dbReference type="Google" id="ProtNLM"/>
    </source>
</evidence>